<evidence type="ECO:0000259" key="3">
    <source>
        <dbReference type="PROSITE" id="PS51462"/>
    </source>
</evidence>
<dbReference type="CDD" id="cd04664">
    <property type="entry name" value="NUDIX_DHNTPase_like"/>
    <property type="match status" value="1"/>
</dbReference>
<organism evidence="4 5">
    <name type="scientific">Paenibacillus silvae</name>
    <dbReference type="NCBI Taxonomy" id="1325358"/>
    <lineage>
        <taxon>Bacteria</taxon>
        <taxon>Bacillati</taxon>
        <taxon>Bacillota</taxon>
        <taxon>Bacilli</taxon>
        <taxon>Bacillales</taxon>
        <taxon>Paenibacillaceae</taxon>
        <taxon>Paenibacillus</taxon>
    </lineage>
</organism>
<gene>
    <name evidence="4" type="ORF">GCM10008014_24090</name>
</gene>
<dbReference type="PANTHER" id="PTHR21340">
    <property type="entry name" value="DIADENOSINE 5,5-P1,P4-TETRAPHOSPHATE PYROPHOSPHOHYDROLASE MUTT"/>
    <property type="match status" value="1"/>
</dbReference>
<accession>A0ABQ1ZCB7</accession>
<keyword evidence="1" id="KW-0378">Hydrolase</keyword>
<reference evidence="5" key="1">
    <citation type="journal article" date="2019" name="Int. J. Syst. Evol. Microbiol.">
        <title>The Global Catalogue of Microorganisms (GCM) 10K type strain sequencing project: providing services to taxonomists for standard genome sequencing and annotation.</title>
        <authorList>
            <consortium name="The Broad Institute Genomics Platform"/>
            <consortium name="The Broad Institute Genome Sequencing Center for Infectious Disease"/>
            <person name="Wu L."/>
            <person name="Ma J."/>
        </authorList>
    </citation>
    <scope>NUCLEOTIDE SEQUENCE [LARGE SCALE GENOMIC DNA]</scope>
    <source>
        <strain evidence="5">CGMCC 1.12770</strain>
    </source>
</reference>
<dbReference type="InterPro" id="IPR000086">
    <property type="entry name" value="NUDIX_hydrolase_dom"/>
</dbReference>
<dbReference type="Gene3D" id="3.90.79.10">
    <property type="entry name" value="Nucleoside Triphosphate Pyrophosphohydrolase"/>
    <property type="match status" value="1"/>
</dbReference>
<feature type="region of interest" description="Disordered" evidence="2">
    <location>
        <begin position="1"/>
        <end position="54"/>
    </location>
</feature>
<name>A0ABQ1ZCB7_9BACL</name>
<dbReference type="PROSITE" id="PS00893">
    <property type="entry name" value="NUDIX_BOX"/>
    <property type="match status" value="1"/>
</dbReference>
<dbReference type="EMBL" id="BMFU01000003">
    <property type="protein sequence ID" value="GGH54932.1"/>
    <property type="molecule type" value="Genomic_DNA"/>
</dbReference>
<protein>
    <recommendedName>
        <fullName evidence="3">Nudix hydrolase domain-containing protein</fullName>
    </recommendedName>
</protein>
<evidence type="ECO:0000256" key="1">
    <source>
        <dbReference type="ARBA" id="ARBA00022801"/>
    </source>
</evidence>
<dbReference type="PROSITE" id="PS51462">
    <property type="entry name" value="NUDIX"/>
    <property type="match status" value="1"/>
</dbReference>
<dbReference type="SUPFAM" id="SSF55811">
    <property type="entry name" value="Nudix"/>
    <property type="match status" value="1"/>
</dbReference>
<dbReference type="Pfam" id="PF00293">
    <property type="entry name" value="NUDIX"/>
    <property type="match status" value="1"/>
</dbReference>
<evidence type="ECO:0000313" key="4">
    <source>
        <dbReference type="EMBL" id="GGH54932.1"/>
    </source>
</evidence>
<comment type="caution">
    <text evidence="4">The sequence shown here is derived from an EMBL/GenBank/DDBJ whole genome shotgun (WGS) entry which is preliminary data.</text>
</comment>
<dbReference type="InterPro" id="IPR020084">
    <property type="entry name" value="NUDIX_hydrolase_CS"/>
</dbReference>
<sequence length="209" mass="23964">MHDTVNAQGVNRANQTNPSGYSHQNKQANRSTQANQSTKDTPAHSTDATDPSKQTVPIRCEGVAVVLMKRCLDQYHVLMLKRAGRMLHNEWCYIGGGIEHGEKAWEAALREIREETGITEVRLYTSNQFEQFYSPTEDYIYMAPVFVGYVNEHQPVQLNHEHSDYQWMTFEEAKQHAALPGIDDTLDFVEKHFAKKAPSKWLQINIENE</sequence>
<dbReference type="InterPro" id="IPR051325">
    <property type="entry name" value="Nudix_hydrolase_domain"/>
</dbReference>
<feature type="domain" description="Nudix hydrolase" evidence="3">
    <location>
        <begin position="58"/>
        <end position="190"/>
    </location>
</feature>
<evidence type="ECO:0000256" key="2">
    <source>
        <dbReference type="SAM" id="MobiDB-lite"/>
    </source>
</evidence>
<keyword evidence="5" id="KW-1185">Reference proteome</keyword>
<dbReference type="Proteomes" id="UP000652153">
    <property type="component" value="Unassembled WGS sequence"/>
</dbReference>
<dbReference type="InterPro" id="IPR015797">
    <property type="entry name" value="NUDIX_hydrolase-like_dom_sf"/>
</dbReference>
<dbReference type="RefSeq" id="WP_229729818.1">
    <property type="nucleotide sequence ID" value="NZ_BMFU01000003.1"/>
</dbReference>
<proteinExistence type="predicted"/>
<evidence type="ECO:0000313" key="5">
    <source>
        <dbReference type="Proteomes" id="UP000652153"/>
    </source>
</evidence>
<dbReference type="PANTHER" id="PTHR21340:SF0">
    <property type="entry name" value="BIS(5'-NUCLEOSYL)-TETRAPHOSPHATASE [ASYMMETRICAL]"/>
    <property type="match status" value="1"/>
</dbReference>